<keyword evidence="3" id="KW-1185">Reference proteome</keyword>
<evidence type="ECO:0000259" key="1">
    <source>
        <dbReference type="Pfam" id="PF00535"/>
    </source>
</evidence>
<dbReference type="AlphaFoldDB" id="A0A371Z4V0"/>
<gene>
    <name evidence="2" type="ORF">DY926_00695</name>
</gene>
<comment type="caution">
    <text evidence="2">The sequence shown here is derived from an EMBL/GenBank/DDBJ whole genome shotgun (WGS) entry which is preliminary data.</text>
</comment>
<feature type="domain" description="Glycosyltransferase 2-like" evidence="1">
    <location>
        <begin position="9"/>
        <end position="132"/>
    </location>
</feature>
<dbReference type="InterPro" id="IPR029044">
    <property type="entry name" value="Nucleotide-diphossugar_trans"/>
</dbReference>
<protein>
    <submittedName>
        <fullName evidence="2">Glycosyltransferase family 2 protein</fullName>
    </submittedName>
</protein>
<accession>A0A371Z4V0</accession>
<dbReference type="OrthoDB" id="6116224at2"/>
<dbReference type="Pfam" id="PF00535">
    <property type="entry name" value="Glycos_transf_2"/>
    <property type="match status" value="1"/>
</dbReference>
<organism evidence="2 3">
    <name type="scientific">Komagataeibacter melaceti</name>
    <dbReference type="NCBI Taxonomy" id="2766577"/>
    <lineage>
        <taxon>Bacteria</taxon>
        <taxon>Pseudomonadati</taxon>
        <taxon>Pseudomonadota</taxon>
        <taxon>Alphaproteobacteria</taxon>
        <taxon>Acetobacterales</taxon>
        <taxon>Acetobacteraceae</taxon>
        <taxon>Komagataeibacter</taxon>
    </lineage>
</organism>
<dbReference type="InterPro" id="IPR001173">
    <property type="entry name" value="Glyco_trans_2-like"/>
</dbReference>
<proteinExistence type="predicted"/>
<dbReference type="CDD" id="cd00761">
    <property type="entry name" value="Glyco_tranf_GTA_type"/>
    <property type="match status" value="1"/>
</dbReference>
<dbReference type="PANTHER" id="PTHR43179">
    <property type="entry name" value="RHAMNOSYLTRANSFERASE WBBL"/>
    <property type="match status" value="1"/>
</dbReference>
<sequence length="331" mass="36095">MTASIPAVSIVICTYDRPELLERAVGSCADSIRESGLAAEIVISDNGTGGYAPRLAARYAQAPFDVRCVTSAPGNISVARNAGIAAARAEIVAFLDDDMEVGQTWLRHLHETLQASGADIAIGPVRPRFAGGSAPLWDPEGGRYTRVLDRPDGAQLILEGRQRVRGWVISTASSIWRRGTCFTDREPFDPAFGACGGEDLDLFLRVARRGRRIVWCGSALAWENIPTARMQLSYQAVRAYSGGQVYAGIYIRHAAHPFVRAADIMLRGAIQVVMALIRIMTLLPRFVSDRLQPDPDMANTVLLLAGAAGKIMWRNRIPLYHMEHANLRDGA</sequence>
<dbReference type="GO" id="GO:0016740">
    <property type="term" value="F:transferase activity"/>
    <property type="evidence" value="ECO:0007669"/>
    <property type="project" value="UniProtKB-KW"/>
</dbReference>
<dbReference type="EMBL" id="QUWV01000003">
    <property type="protein sequence ID" value="RFD21497.1"/>
    <property type="molecule type" value="Genomic_DNA"/>
</dbReference>
<evidence type="ECO:0000313" key="2">
    <source>
        <dbReference type="EMBL" id="RFD21497.1"/>
    </source>
</evidence>
<dbReference type="PANTHER" id="PTHR43179:SF7">
    <property type="entry name" value="RHAMNOSYLTRANSFERASE WBBL"/>
    <property type="match status" value="1"/>
</dbReference>
<name>A0A371Z4V0_9PROT</name>
<dbReference type="RefSeq" id="WP_116701612.1">
    <property type="nucleotide sequence ID" value="NZ_QUWV01000003.1"/>
</dbReference>
<dbReference type="Proteomes" id="UP000262371">
    <property type="component" value="Unassembled WGS sequence"/>
</dbReference>
<dbReference type="Gene3D" id="3.90.550.10">
    <property type="entry name" value="Spore Coat Polysaccharide Biosynthesis Protein SpsA, Chain A"/>
    <property type="match status" value="1"/>
</dbReference>
<dbReference type="SUPFAM" id="SSF53448">
    <property type="entry name" value="Nucleotide-diphospho-sugar transferases"/>
    <property type="match status" value="1"/>
</dbReference>
<keyword evidence="2" id="KW-0808">Transferase</keyword>
<reference evidence="2 3" key="1">
    <citation type="submission" date="2018-08" db="EMBL/GenBank/DDBJ databases">
        <title>Komagataeibacter sp. AV 382.</title>
        <authorList>
            <person name="Skraban J."/>
            <person name="Trcek J."/>
        </authorList>
    </citation>
    <scope>NUCLEOTIDE SEQUENCE [LARGE SCALE GENOMIC DNA]</scope>
    <source>
        <strain evidence="2 3">AV 382</strain>
    </source>
</reference>
<evidence type="ECO:0000313" key="3">
    <source>
        <dbReference type="Proteomes" id="UP000262371"/>
    </source>
</evidence>